<evidence type="ECO:0000256" key="3">
    <source>
        <dbReference type="ARBA" id="ARBA00022553"/>
    </source>
</evidence>
<reference evidence="8 9" key="1">
    <citation type="submission" date="2014-02" db="EMBL/GenBank/DDBJ databases">
        <title>Vibrio fortis Dalian14 Genome Sequencing.</title>
        <authorList>
            <person name="Wang Y."/>
            <person name="Song L."/>
            <person name="Liu G."/>
            <person name="Ding J."/>
        </authorList>
    </citation>
    <scope>NUCLEOTIDE SEQUENCE [LARGE SCALE GENOMIC DNA]</scope>
    <source>
        <strain evidence="8 9">Dalian14</strain>
    </source>
</reference>
<dbReference type="InterPro" id="IPR003661">
    <property type="entry name" value="HisK_dim/P_dom"/>
</dbReference>
<dbReference type="EMBL" id="JFFR01000027">
    <property type="protein sequence ID" value="KDN26977.1"/>
    <property type="molecule type" value="Genomic_DNA"/>
</dbReference>
<keyword evidence="3" id="KW-0597">Phosphoprotein</keyword>
<dbReference type="STRING" id="212667.VFDL14_18800"/>
<keyword evidence="9" id="KW-1185">Reference proteome</keyword>
<evidence type="ECO:0000256" key="1">
    <source>
        <dbReference type="ARBA" id="ARBA00000085"/>
    </source>
</evidence>
<feature type="transmembrane region" description="Helical" evidence="6">
    <location>
        <begin position="12"/>
        <end position="36"/>
    </location>
</feature>
<dbReference type="CDD" id="cd00082">
    <property type="entry name" value="HisKA"/>
    <property type="match status" value="1"/>
</dbReference>
<keyword evidence="6" id="KW-0472">Membrane</keyword>
<dbReference type="InterPro" id="IPR036097">
    <property type="entry name" value="HisK_dim/P_sf"/>
</dbReference>
<dbReference type="SUPFAM" id="SSF55874">
    <property type="entry name" value="ATPase domain of HSP90 chaperone/DNA topoisomerase II/histidine kinase"/>
    <property type="match status" value="1"/>
</dbReference>
<dbReference type="AlphaFoldDB" id="A0A066UM64"/>
<dbReference type="Gene3D" id="1.10.287.130">
    <property type="match status" value="1"/>
</dbReference>
<dbReference type="InterPro" id="IPR036890">
    <property type="entry name" value="HATPase_C_sf"/>
</dbReference>
<accession>A0A066UM64</accession>
<evidence type="ECO:0000313" key="9">
    <source>
        <dbReference type="Proteomes" id="UP000027219"/>
    </source>
</evidence>
<evidence type="ECO:0000256" key="5">
    <source>
        <dbReference type="ARBA" id="ARBA00022777"/>
    </source>
</evidence>
<protein>
    <recommendedName>
        <fullName evidence="2">histidine kinase</fullName>
        <ecNumber evidence="2">2.7.13.3</ecNumber>
    </recommendedName>
</protein>
<dbReference type="PANTHER" id="PTHR45436:SF5">
    <property type="entry name" value="SENSOR HISTIDINE KINASE TRCS"/>
    <property type="match status" value="1"/>
</dbReference>
<dbReference type="GO" id="GO:0000155">
    <property type="term" value="F:phosphorelay sensor kinase activity"/>
    <property type="evidence" value="ECO:0007669"/>
    <property type="project" value="InterPro"/>
</dbReference>
<gene>
    <name evidence="8" type="ORF">VFDL14_18800</name>
</gene>
<keyword evidence="5 8" id="KW-0418">Kinase</keyword>
<dbReference type="SMART" id="SM00388">
    <property type="entry name" value="HisKA"/>
    <property type="match status" value="1"/>
</dbReference>
<evidence type="ECO:0000256" key="4">
    <source>
        <dbReference type="ARBA" id="ARBA00022679"/>
    </source>
</evidence>
<dbReference type="SUPFAM" id="SSF47384">
    <property type="entry name" value="Homodimeric domain of signal transducing histidine kinase"/>
    <property type="match status" value="1"/>
</dbReference>
<dbReference type="InterPro" id="IPR005467">
    <property type="entry name" value="His_kinase_dom"/>
</dbReference>
<sequence>MKLKRAISLRRHLTYFFLTISIISAFLFGELLIRYFEYGIEDSVKMRMLTEWRAYSEAYEKDNTLPLPSSYVVSFHYDNLPPMIINDLNVFEGLEMENEEFKVIDVDEELDNNIEDDITVGIYKFEKPNGRAVYAVVKYDYRLISDTIDVWFDSRFNIILLIASAYVFIILAALSFFSYKIGKRTEQLVDWAGKVSNDLTSNPVPNFKFDEYNRVALFLEKALRRNARLAEREKRFLSHASHELRTPIAIVRANMEILERVDLPSNSMRSIQRIDRASKNMQQIVETMLWLARKSNMAPAVKEVSIPSMLDNVIESSMYLINAEDVSITQDYAHAPTILLPKGPFEIVIGNLVRNAFQYTYIGQISIRYEDNCIVVENYNSQEIGSQFDDGFGLGQDLNGKICTKLGWQLETDESQGRFIAKLHLPLVDVQ</sequence>
<dbReference type="PANTHER" id="PTHR45436">
    <property type="entry name" value="SENSOR HISTIDINE KINASE YKOH"/>
    <property type="match status" value="1"/>
</dbReference>
<dbReference type="InterPro" id="IPR050428">
    <property type="entry name" value="TCS_sensor_his_kinase"/>
</dbReference>
<keyword evidence="4" id="KW-0808">Transferase</keyword>
<feature type="domain" description="Histidine kinase" evidence="7">
    <location>
        <begin position="239"/>
        <end position="429"/>
    </location>
</feature>
<comment type="caution">
    <text evidence="8">The sequence shown here is derived from an EMBL/GenBank/DDBJ whole genome shotgun (WGS) entry which is preliminary data.</text>
</comment>
<keyword evidence="6" id="KW-0812">Transmembrane</keyword>
<comment type="catalytic activity">
    <reaction evidence="1">
        <text>ATP + protein L-histidine = ADP + protein N-phospho-L-histidine.</text>
        <dbReference type="EC" id="2.7.13.3"/>
    </reaction>
</comment>
<dbReference type="RefSeq" id="WP_032552336.1">
    <property type="nucleotide sequence ID" value="NZ_JFFR01000027.1"/>
</dbReference>
<dbReference type="EC" id="2.7.13.3" evidence="2"/>
<proteinExistence type="predicted"/>
<evidence type="ECO:0000313" key="8">
    <source>
        <dbReference type="EMBL" id="KDN26977.1"/>
    </source>
</evidence>
<evidence type="ECO:0000256" key="6">
    <source>
        <dbReference type="SAM" id="Phobius"/>
    </source>
</evidence>
<keyword evidence="6" id="KW-1133">Transmembrane helix</keyword>
<organism evidence="8 9">
    <name type="scientific">Vibrio fortis</name>
    <dbReference type="NCBI Taxonomy" id="212667"/>
    <lineage>
        <taxon>Bacteria</taxon>
        <taxon>Pseudomonadati</taxon>
        <taxon>Pseudomonadota</taxon>
        <taxon>Gammaproteobacteria</taxon>
        <taxon>Vibrionales</taxon>
        <taxon>Vibrionaceae</taxon>
        <taxon>Vibrio</taxon>
    </lineage>
</organism>
<dbReference type="OrthoDB" id="9121563at2"/>
<dbReference type="PROSITE" id="PS50109">
    <property type="entry name" value="HIS_KIN"/>
    <property type="match status" value="1"/>
</dbReference>
<dbReference type="Pfam" id="PF00512">
    <property type="entry name" value="HisKA"/>
    <property type="match status" value="1"/>
</dbReference>
<feature type="transmembrane region" description="Helical" evidence="6">
    <location>
        <begin position="156"/>
        <end position="177"/>
    </location>
</feature>
<dbReference type="Proteomes" id="UP000027219">
    <property type="component" value="Unassembled WGS sequence"/>
</dbReference>
<evidence type="ECO:0000259" key="7">
    <source>
        <dbReference type="PROSITE" id="PS50109"/>
    </source>
</evidence>
<name>A0A066UM64_9VIBR</name>
<evidence type="ECO:0000256" key="2">
    <source>
        <dbReference type="ARBA" id="ARBA00012438"/>
    </source>
</evidence>
<dbReference type="Gene3D" id="3.30.565.10">
    <property type="entry name" value="Histidine kinase-like ATPase, C-terminal domain"/>
    <property type="match status" value="1"/>
</dbReference>